<dbReference type="KEGG" id="pfer:IRI77_31170"/>
<accession>A0A7S7SJX9</accession>
<evidence type="ECO:0000313" key="2">
    <source>
        <dbReference type="EMBL" id="QOY87188.1"/>
    </source>
</evidence>
<organism evidence="2 3">
    <name type="scientific">Paludibaculum fermentans</name>
    <dbReference type="NCBI Taxonomy" id="1473598"/>
    <lineage>
        <taxon>Bacteria</taxon>
        <taxon>Pseudomonadati</taxon>
        <taxon>Acidobacteriota</taxon>
        <taxon>Terriglobia</taxon>
        <taxon>Bryobacterales</taxon>
        <taxon>Bryobacteraceae</taxon>
        <taxon>Paludibaculum</taxon>
    </lineage>
</organism>
<dbReference type="Proteomes" id="UP000593892">
    <property type="component" value="Chromosome"/>
</dbReference>
<evidence type="ECO:0000313" key="3">
    <source>
        <dbReference type="Proteomes" id="UP000593892"/>
    </source>
</evidence>
<gene>
    <name evidence="2" type="ORF">IRI77_31170</name>
</gene>
<dbReference type="AlphaFoldDB" id="A0A7S7SJX9"/>
<dbReference type="EMBL" id="CP063849">
    <property type="protein sequence ID" value="QOY87188.1"/>
    <property type="molecule type" value="Genomic_DNA"/>
</dbReference>
<protein>
    <submittedName>
        <fullName evidence="2">Uncharacterized protein</fullName>
    </submittedName>
</protein>
<feature type="compositionally biased region" description="Low complexity" evidence="1">
    <location>
        <begin position="73"/>
        <end position="88"/>
    </location>
</feature>
<feature type="region of interest" description="Disordered" evidence="1">
    <location>
        <begin position="46"/>
        <end position="131"/>
    </location>
</feature>
<dbReference type="RefSeq" id="WP_194448857.1">
    <property type="nucleotide sequence ID" value="NZ_CP063849.1"/>
</dbReference>
<feature type="compositionally biased region" description="Basic and acidic residues" evidence="1">
    <location>
        <begin position="89"/>
        <end position="100"/>
    </location>
</feature>
<proteinExistence type="predicted"/>
<reference evidence="2 3" key="1">
    <citation type="submission" date="2020-10" db="EMBL/GenBank/DDBJ databases">
        <title>Complete genome sequence of Paludibaculum fermentans P105T, a facultatively anaerobic acidobacterium capable of dissimilatory Fe(III) reduction.</title>
        <authorList>
            <person name="Dedysh S.N."/>
            <person name="Beletsky A.V."/>
            <person name="Kulichevskaya I.S."/>
            <person name="Mardanov A.V."/>
            <person name="Ravin N.V."/>
        </authorList>
    </citation>
    <scope>NUCLEOTIDE SEQUENCE [LARGE SCALE GENOMIC DNA]</scope>
    <source>
        <strain evidence="2 3">P105</strain>
    </source>
</reference>
<name>A0A7S7SJX9_PALFE</name>
<evidence type="ECO:0000256" key="1">
    <source>
        <dbReference type="SAM" id="MobiDB-lite"/>
    </source>
</evidence>
<sequence length="147" mass="15889">MSDVIAEYQQWKQKGGDLRAKAKLAMEARFRELLQEAVRLSEEYRADFGPGLKPPPAVTSFRYKAGKPKKAAAPKPAPAAAATAAAPAPKKEQPPAKPDPKLQGLQKRLAAAQKKVETAKAAGKPTRDLEDRVYEIEDALRVAGSTD</sequence>
<keyword evidence="3" id="KW-1185">Reference proteome</keyword>